<dbReference type="PIRSF" id="PIRSF015601">
    <property type="entry name" value="MTase_slr0722"/>
    <property type="match status" value="1"/>
</dbReference>
<name>A0A6J4MF41_9ACTN</name>
<dbReference type="InterPro" id="IPR046887">
    <property type="entry name" value="RsmE_PUA-like"/>
</dbReference>
<accession>A0A6J4MF41</accession>
<comment type="similarity">
    <text evidence="2 12">Belongs to the RNA methyltransferase RsmE family.</text>
</comment>
<reference evidence="15" key="1">
    <citation type="submission" date="2020-02" db="EMBL/GenBank/DDBJ databases">
        <authorList>
            <person name="Meier V. D."/>
        </authorList>
    </citation>
    <scope>NUCLEOTIDE SEQUENCE</scope>
    <source>
        <strain evidence="15">AVDCRST_MAG07</strain>
    </source>
</reference>
<dbReference type="CDD" id="cd18084">
    <property type="entry name" value="RsmE-like"/>
    <property type="match status" value="1"/>
</dbReference>
<dbReference type="SUPFAM" id="SSF88697">
    <property type="entry name" value="PUA domain-like"/>
    <property type="match status" value="1"/>
</dbReference>
<dbReference type="Pfam" id="PF04452">
    <property type="entry name" value="Methyltrans_RNA"/>
    <property type="match status" value="1"/>
</dbReference>
<evidence type="ECO:0000256" key="6">
    <source>
        <dbReference type="ARBA" id="ARBA00022552"/>
    </source>
</evidence>
<keyword evidence="6 12" id="KW-0698">rRNA processing</keyword>
<dbReference type="GO" id="GO:0005737">
    <property type="term" value="C:cytoplasm"/>
    <property type="evidence" value="ECO:0007669"/>
    <property type="project" value="UniProtKB-SubCell"/>
</dbReference>
<keyword evidence="7 12" id="KW-0489">Methyltransferase</keyword>
<dbReference type="FunFam" id="3.40.1280.10:FF:000023">
    <property type="entry name" value="Ribosomal RNA small subunit methyltransferase E"/>
    <property type="match status" value="1"/>
</dbReference>
<protein>
    <recommendedName>
        <fullName evidence="4 12">Ribosomal RNA small subunit methyltransferase E</fullName>
        <ecNumber evidence="3 12">2.1.1.193</ecNumber>
    </recommendedName>
</protein>
<evidence type="ECO:0000259" key="13">
    <source>
        <dbReference type="Pfam" id="PF04452"/>
    </source>
</evidence>
<dbReference type="InterPro" id="IPR029026">
    <property type="entry name" value="tRNA_m1G_MTases_N"/>
</dbReference>
<dbReference type="InterPro" id="IPR029028">
    <property type="entry name" value="Alpha/beta_knot_MTases"/>
</dbReference>
<evidence type="ECO:0000259" key="14">
    <source>
        <dbReference type="Pfam" id="PF20260"/>
    </source>
</evidence>
<dbReference type="GO" id="GO:0070475">
    <property type="term" value="P:rRNA base methylation"/>
    <property type="evidence" value="ECO:0007669"/>
    <property type="project" value="TreeGrafter"/>
</dbReference>
<proteinExistence type="inferred from homology"/>
<comment type="function">
    <text evidence="10 12">Specifically methylates the N3 position of the uracil ring of uridine 1498 (m3U1498) in 16S rRNA. Acts on the fully assembled 30S ribosomal subunit.</text>
</comment>
<evidence type="ECO:0000256" key="7">
    <source>
        <dbReference type="ARBA" id="ARBA00022603"/>
    </source>
</evidence>
<comment type="catalytic activity">
    <reaction evidence="11 12">
        <text>uridine(1498) in 16S rRNA + S-adenosyl-L-methionine = N(3)-methyluridine(1498) in 16S rRNA + S-adenosyl-L-homocysteine + H(+)</text>
        <dbReference type="Rhea" id="RHEA:42920"/>
        <dbReference type="Rhea" id="RHEA-COMP:10283"/>
        <dbReference type="Rhea" id="RHEA-COMP:10284"/>
        <dbReference type="ChEBI" id="CHEBI:15378"/>
        <dbReference type="ChEBI" id="CHEBI:57856"/>
        <dbReference type="ChEBI" id="CHEBI:59789"/>
        <dbReference type="ChEBI" id="CHEBI:65315"/>
        <dbReference type="ChEBI" id="CHEBI:74502"/>
        <dbReference type="EC" id="2.1.1.193"/>
    </reaction>
</comment>
<dbReference type="InterPro" id="IPR006700">
    <property type="entry name" value="RsmE"/>
</dbReference>
<evidence type="ECO:0000256" key="2">
    <source>
        <dbReference type="ARBA" id="ARBA00005528"/>
    </source>
</evidence>
<dbReference type="EC" id="2.1.1.193" evidence="3 12"/>
<keyword evidence="9 12" id="KW-0949">S-adenosyl-L-methionine</keyword>
<evidence type="ECO:0000256" key="4">
    <source>
        <dbReference type="ARBA" id="ARBA00013673"/>
    </source>
</evidence>
<evidence type="ECO:0000256" key="11">
    <source>
        <dbReference type="ARBA" id="ARBA00047944"/>
    </source>
</evidence>
<evidence type="ECO:0000256" key="12">
    <source>
        <dbReference type="PIRNR" id="PIRNR015601"/>
    </source>
</evidence>
<feature type="domain" description="Ribosomal RNA small subunit methyltransferase E methyltransferase" evidence="13">
    <location>
        <begin position="74"/>
        <end position="233"/>
    </location>
</feature>
<dbReference type="Gene3D" id="2.40.240.20">
    <property type="entry name" value="Hypothetical PUA domain-like, domain 1"/>
    <property type="match status" value="1"/>
</dbReference>
<evidence type="ECO:0000313" key="15">
    <source>
        <dbReference type="EMBL" id="CAA9353480.1"/>
    </source>
</evidence>
<dbReference type="Gene3D" id="3.40.1280.10">
    <property type="match status" value="1"/>
</dbReference>
<dbReference type="PANTHER" id="PTHR30027">
    <property type="entry name" value="RIBOSOMAL RNA SMALL SUBUNIT METHYLTRANSFERASE E"/>
    <property type="match status" value="1"/>
</dbReference>
<dbReference type="NCBIfam" id="TIGR00046">
    <property type="entry name" value="RsmE family RNA methyltransferase"/>
    <property type="match status" value="1"/>
</dbReference>
<evidence type="ECO:0000256" key="1">
    <source>
        <dbReference type="ARBA" id="ARBA00004496"/>
    </source>
</evidence>
<organism evidence="15">
    <name type="scientific">uncultured Frankineae bacterium</name>
    <dbReference type="NCBI Taxonomy" id="437475"/>
    <lineage>
        <taxon>Bacteria</taxon>
        <taxon>Bacillati</taxon>
        <taxon>Actinomycetota</taxon>
        <taxon>Actinomycetes</taxon>
        <taxon>Frankiales</taxon>
        <taxon>environmental samples</taxon>
    </lineage>
</organism>
<dbReference type="GO" id="GO:0070042">
    <property type="term" value="F:rRNA (uridine-N3-)-methyltransferase activity"/>
    <property type="evidence" value="ECO:0007669"/>
    <property type="project" value="TreeGrafter"/>
</dbReference>
<dbReference type="AlphaFoldDB" id="A0A6J4MF41"/>
<keyword evidence="8 12" id="KW-0808">Transferase</keyword>
<dbReference type="InterPro" id="IPR046886">
    <property type="entry name" value="RsmE_MTase_dom"/>
</dbReference>
<sequence length="241" mass="25234">MTPALFLCDDLDGDVVRLTGPEGRHAATVRRVQVGEAVDLADGRGTRARCTVLALGHDTVELRVHERVVESPPTPRLVVVQGIAKGDRGELAVELATEVGVDEVVPWAAARCVVKWEGARGERALGRWRSTAREAGKQSRRARHPLVAGPVDLDGLLARAAGATTLVLHEQASVPLASVDLPTEGEVLLVVGPEGGITERELERLTAAGATAVRLGASVLRTSTAGAAAAAVVSARTPRWA</sequence>
<evidence type="ECO:0000256" key="10">
    <source>
        <dbReference type="ARBA" id="ARBA00025699"/>
    </source>
</evidence>
<evidence type="ECO:0000256" key="9">
    <source>
        <dbReference type="ARBA" id="ARBA00022691"/>
    </source>
</evidence>
<evidence type="ECO:0000256" key="8">
    <source>
        <dbReference type="ARBA" id="ARBA00022679"/>
    </source>
</evidence>
<dbReference type="EMBL" id="CADCUB010000151">
    <property type="protein sequence ID" value="CAA9353480.1"/>
    <property type="molecule type" value="Genomic_DNA"/>
</dbReference>
<evidence type="ECO:0000256" key="3">
    <source>
        <dbReference type="ARBA" id="ARBA00012328"/>
    </source>
</evidence>
<dbReference type="NCBIfam" id="NF008693">
    <property type="entry name" value="PRK11713.2-3"/>
    <property type="match status" value="1"/>
</dbReference>
<dbReference type="PANTHER" id="PTHR30027:SF3">
    <property type="entry name" value="16S RRNA (URACIL(1498)-N(3))-METHYLTRANSFERASE"/>
    <property type="match status" value="1"/>
</dbReference>
<dbReference type="InterPro" id="IPR015947">
    <property type="entry name" value="PUA-like_sf"/>
</dbReference>
<comment type="subcellular location">
    <subcellularLocation>
        <location evidence="1 12">Cytoplasm</location>
    </subcellularLocation>
</comment>
<dbReference type="Pfam" id="PF20260">
    <property type="entry name" value="PUA_4"/>
    <property type="match status" value="1"/>
</dbReference>
<keyword evidence="5 12" id="KW-0963">Cytoplasm</keyword>
<feature type="domain" description="Ribosomal RNA small subunit methyltransferase E PUA-like" evidence="14">
    <location>
        <begin position="18"/>
        <end position="64"/>
    </location>
</feature>
<evidence type="ECO:0000256" key="5">
    <source>
        <dbReference type="ARBA" id="ARBA00022490"/>
    </source>
</evidence>
<gene>
    <name evidence="15" type="ORF">AVDCRST_MAG07-3352</name>
</gene>
<dbReference type="SUPFAM" id="SSF75217">
    <property type="entry name" value="alpha/beta knot"/>
    <property type="match status" value="1"/>
</dbReference>